<evidence type="ECO:0000313" key="3">
    <source>
        <dbReference type="EnsemblMetazoa" id="CLYHEMP014417.2"/>
    </source>
</evidence>
<feature type="chain" id="PRO_5029794202" description="Cnidarian restricted protein" evidence="2">
    <location>
        <begin position="21"/>
        <end position="259"/>
    </location>
</feature>
<protein>
    <recommendedName>
        <fullName evidence="5">Cnidarian restricted protein</fullName>
    </recommendedName>
</protein>
<dbReference type="RefSeq" id="XP_066925908.1">
    <property type="nucleotide sequence ID" value="XM_067069807.1"/>
</dbReference>
<feature type="signal peptide" evidence="2">
    <location>
        <begin position="1"/>
        <end position="20"/>
    </location>
</feature>
<name>A0A7M6DKW9_9CNID</name>
<feature type="compositionally biased region" description="Basic and acidic residues" evidence="1">
    <location>
        <begin position="100"/>
        <end position="121"/>
    </location>
</feature>
<dbReference type="AlphaFoldDB" id="A0A7M6DKW9"/>
<sequence>MSWQLHRVLILHLLLTITTSLNVEKNIEKRTSKVNLDENEKNLLKVMDESLKNEIVLDALHSNLYDKVFDATKGGESEEKKESKSEKEKEEKMEKLFESYVKEKQKEKSKGTRDEPRELIDPKTLYESQRESPPDVDDLDEDEMPHHNQQPSLVTKDEGFHQSVSRELKDILIHHEDEIDEDERDYEVDEGLLEDEEFVDRKLKRIAKKDPFWFWRRRRRSHVATTTTIVPSHYGSHSSYYYGKKDALIKRLRRGRRRY</sequence>
<dbReference type="Proteomes" id="UP000594262">
    <property type="component" value="Unplaced"/>
</dbReference>
<evidence type="ECO:0008006" key="5">
    <source>
        <dbReference type="Google" id="ProtNLM"/>
    </source>
</evidence>
<evidence type="ECO:0000256" key="2">
    <source>
        <dbReference type="SAM" id="SignalP"/>
    </source>
</evidence>
<keyword evidence="2" id="KW-0732">Signal</keyword>
<organism evidence="3 4">
    <name type="scientific">Clytia hemisphaerica</name>
    <dbReference type="NCBI Taxonomy" id="252671"/>
    <lineage>
        <taxon>Eukaryota</taxon>
        <taxon>Metazoa</taxon>
        <taxon>Cnidaria</taxon>
        <taxon>Hydrozoa</taxon>
        <taxon>Hydroidolina</taxon>
        <taxon>Leptothecata</taxon>
        <taxon>Obeliida</taxon>
        <taxon>Clytiidae</taxon>
        <taxon>Clytia</taxon>
    </lineage>
</organism>
<accession>A0A7M6DKW9</accession>
<reference evidence="3" key="1">
    <citation type="submission" date="2021-01" db="UniProtKB">
        <authorList>
            <consortium name="EnsemblMetazoa"/>
        </authorList>
    </citation>
    <scope>IDENTIFICATION</scope>
</reference>
<proteinExistence type="predicted"/>
<dbReference type="EnsemblMetazoa" id="CLYHEMT014417.2">
    <property type="protein sequence ID" value="CLYHEMP014417.2"/>
    <property type="gene ID" value="CLYHEMG014417"/>
</dbReference>
<evidence type="ECO:0000256" key="1">
    <source>
        <dbReference type="SAM" id="MobiDB-lite"/>
    </source>
</evidence>
<feature type="compositionally biased region" description="Acidic residues" evidence="1">
    <location>
        <begin position="134"/>
        <end position="143"/>
    </location>
</feature>
<evidence type="ECO:0000313" key="4">
    <source>
        <dbReference type="Proteomes" id="UP000594262"/>
    </source>
</evidence>
<dbReference type="GeneID" id="136813293"/>
<feature type="region of interest" description="Disordered" evidence="1">
    <location>
        <begin position="100"/>
        <end position="153"/>
    </location>
</feature>
<keyword evidence="4" id="KW-1185">Reference proteome</keyword>
<feature type="region of interest" description="Disordered" evidence="1">
    <location>
        <begin position="73"/>
        <end position="92"/>
    </location>
</feature>